<proteinExistence type="predicted"/>
<dbReference type="AlphaFoldDB" id="A0A5B7EL85"/>
<gene>
    <name evidence="1" type="ORF">E2C01_027576</name>
</gene>
<reference evidence="1 2" key="1">
    <citation type="submission" date="2019-05" db="EMBL/GenBank/DDBJ databases">
        <title>Another draft genome of Portunus trituberculatus and its Hox gene families provides insights of decapod evolution.</title>
        <authorList>
            <person name="Jeong J.-H."/>
            <person name="Song I."/>
            <person name="Kim S."/>
            <person name="Choi T."/>
            <person name="Kim D."/>
            <person name="Ryu S."/>
            <person name="Kim W."/>
        </authorList>
    </citation>
    <scope>NUCLEOTIDE SEQUENCE [LARGE SCALE GENOMIC DNA]</scope>
    <source>
        <tissue evidence="1">Muscle</tissue>
    </source>
</reference>
<keyword evidence="2" id="KW-1185">Reference proteome</keyword>
<dbReference type="Proteomes" id="UP000324222">
    <property type="component" value="Unassembled WGS sequence"/>
</dbReference>
<accession>A0A5B7EL85</accession>
<organism evidence="1 2">
    <name type="scientific">Portunus trituberculatus</name>
    <name type="common">Swimming crab</name>
    <name type="synonym">Neptunus trituberculatus</name>
    <dbReference type="NCBI Taxonomy" id="210409"/>
    <lineage>
        <taxon>Eukaryota</taxon>
        <taxon>Metazoa</taxon>
        <taxon>Ecdysozoa</taxon>
        <taxon>Arthropoda</taxon>
        <taxon>Crustacea</taxon>
        <taxon>Multicrustacea</taxon>
        <taxon>Malacostraca</taxon>
        <taxon>Eumalacostraca</taxon>
        <taxon>Eucarida</taxon>
        <taxon>Decapoda</taxon>
        <taxon>Pleocyemata</taxon>
        <taxon>Brachyura</taxon>
        <taxon>Eubrachyura</taxon>
        <taxon>Portunoidea</taxon>
        <taxon>Portunidae</taxon>
        <taxon>Portuninae</taxon>
        <taxon>Portunus</taxon>
    </lineage>
</organism>
<comment type="caution">
    <text evidence="1">The sequence shown here is derived from an EMBL/GenBank/DDBJ whole genome shotgun (WGS) entry which is preliminary data.</text>
</comment>
<sequence>MFRPHAAWHCSPLPPPVSLHDVDRLPDSRVAPGIYGTVLLILYSFRNSCGDKNSEDCGH</sequence>
<name>A0A5B7EL85_PORTR</name>
<evidence type="ECO:0000313" key="2">
    <source>
        <dbReference type="Proteomes" id="UP000324222"/>
    </source>
</evidence>
<dbReference type="EMBL" id="VSRR010003005">
    <property type="protein sequence ID" value="MPC34195.1"/>
    <property type="molecule type" value="Genomic_DNA"/>
</dbReference>
<protein>
    <submittedName>
        <fullName evidence="1">Uncharacterized protein</fullName>
    </submittedName>
</protein>
<evidence type="ECO:0000313" key="1">
    <source>
        <dbReference type="EMBL" id="MPC34195.1"/>
    </source>
</evidence>